<keyword evidence="3" id="KW-1185">Reference proteome</keyword>
<evidence type="ECO:0000313" key="2">
    <source>
        <dbReference type="EMBL" id="CAL6028467.1"/>
    </source>
</evidence>
<protein>
    <submittedName>
        <fullName evidence="2">Palmitoyl-protein_thioesterase</fullName>
    </submittedName>
</protein>
<comment type="caution">
    <text evidence="2">The sequence shown here is derived from an EMBL/GenBank/DDBJ whole genome shotgun (WGS) entry which is preliminary data.</text>
</comment>
<dbReference type="SUPFAM" id="SSF53474">
    <property type="entry name" value="alpha/beta-Hydrolases"/>
    <property type="match status" value="1"/>
</dbReference>
<keyword evidence="1" id="KW-1133">Transmembrane helix</keyword>
<proteinExistence type="predicted"/>
<organism evidence="2 3">
    <name type="scientific">Hexamita inflata</name>
    <dbReference type="NCBI Taxonomy" id="28002"/>
    <lineage>
        <taxon>Eukaryota</taxon>
        <taxon>Metamonada</taxon>
        <taxon>Diplomonadida</taxon>
        <taxon>Hexamitidae</taxon>
        <taxon>Hexamitinae</taxon>
        <taxon>Hexamita</taxon>
    </lineage>
</organism>
<gene>
    <name evidence="2" type="ORF">HINF_LOCUS31821</name>
</gene>
<feature type="transmembrane region" description="Helical" evidence="1">
    <location>
        <begin position="195"/>
        <end position="214"/>
    </location>
</feature>
<keyword evidence="1" id="KW-0812">Transmembrane</keyword>
<dbReference type="Proteomes" id="UP001642409">
    <property type="component" value="Unassembled WGS sequence"/>
</dbReference>
<keyword evidence="1" id="KW-0472">Membrane</keyword>
<dbReference type="Gene3D" id="3.40.50.1820">
    <property type="entry name" value="alpha/beta hydrolase"/>
    <property type="match status" value="1"/>
</dbReference>
<name>A0ABP1J196_9EUKA</name>
<reference evidence="2 3" key="1">
    <citation type="submission" date="2024-07" db="EMBL/GenBank/DDBJ databases">
        <authorList>
            <person name="Akdeniz Z."/>
        </authorList>
    </citation>
    <scope>NUCLEOTIDE SEQUENCE [LARGE SCALE GENOMIC DNA]</scope>
</reference>
<sequence>MQSSNSQHNNTVCYRYQLLSAVNKQNYFDYRLDRFIIKEVTNCIVNYPNQKDGFIILGYSQGGYLLRSYLENRTASQPKVLRFITLTSPLAGYFCGVKSACAMIPGLPDFVNELIADFEYTDFVQNLTTGAGYWRNPYQLPAYLDYQTHLSLLDNQAVFNYILRTRRLSRSRSRRGLRWTCEGLRRLFWNVLERIVIIVYSITRIIFFICSNIVHEGHYIFQYITSQDVVKNIDQKYIVIVKQSKQQSHIDKYNVRWQSRVYISLQMLIMVSRDLKTKMMNIGITEKEAQFFVFLLYMSLVCKGINNQTPHTIIHYHYTLNWIISIVAYFKSVFVSKLKTTQDTTSK</sequence>
<dbReference type="InterPro" id="IPR029058">
    <property type="entry name" value="AB_hydrolase_fold"/>
</dbReference>
<accession>A0ABP1J196</accession>
<dbReference type="EMBL" id="CAXDID020000107">
    <property type="protein sequence ID" value="CAL6028467.1"/>
    <property type="molecule type" value="Genomic_DNA"/>
</dbReference>
<evidence type="ECO:0000256" key="1">
    <source>
        <dbReference type="SAM" id="Phobius"/>
    </source>
</evidence>
<evidence type="ECO:0000313" key="3">
    <source>
        <dbReference type="Proteomes" id="UP001642409"/>
    </source>
</evidence>
<dbReference type="Pfam" id="PF02089">
    <property type="entry name" value="Palm_thioest"/>
    <property type="match status" value="1"/>
</dbReference>